<organism evidence="1 2">
    <name type="scientific">Spiromyces aspiralis</name>
    <dbReference type="NCBI Taxonomy" id="68401"/>
    <lineage>
        <taxon>Eukaryota</taxon>
        <taxon>Fungi</taxon>
        <taxon>Fungi incertae sedis</taxon>
        <taxon>Zoopagomycota</taxon>
        <taxon>Kickxellomycotina</taxon>
        <taxon>Kickxellomycetes</taxon>
        <taxon>Kickxellales</taxon>
        <taxon>Kickxellaceae</taxon>
        <taxon>Spiromyces</taxon>
    </lineage>
</organism>
<sequence length="350" mass="39247">MATTEDPDLQRGDDVFPSTKGLNYYDDWKLSFATPTDVSDDSTGTNETVKAKVQQLKAGCCGSGYRTKDLASKFQDAHIKQRTQELFMQALASDPSLLSDNEQIVQAVERTINNTEHDMLEGIGHVCEGYKLLDENLNLHRQLANEVNELDKDIVGINEDIVAQKARVAKIQQACDQQAKIIEKLEPQYKQLKVMADEITANVNNKDAVLIAQQKWQVSVQLQTLTALGAAQITIIMSRPVHAASINPSRCESMMSWLKEISPVESVTIDPLANKITMIVNTSTFSGRISDDHKIRLLMSVHPQMQRVTDIKVEGNPEITKLIRPEWISHVIAKQDVWYLLKLLVQQALQ</sequence>
<protein>
    <submittedName>
        <fullName evidence="1">Uncharacterized protein</fullName>
    </submittedName>
</protein>
<accession>A0ACC1I112</accession>
<name>A0ACC1I112_9FUNG</name>
<dbReference type="Proteomes" id="UP001145114">
    <property type="component" value="Unassembled WGS sequence"/>
</dbReference>
<comment type="caution">
    <text evidence="1">The sequence shown here is derived from an EMBL/GenBank/DDBJ whole genome shotgun (WGS) entry which is preliminary data.</text>
</comment>
<proteinExistence type="predicted"/>
<evidence type="ECO:0000313" key="2">
    <source>
        <dbReference type="Proteomes" id="UP001145114"/>
    </source>
</evidence>
<dbReference type="EMBL" id="JAMZIH010000002">
    <property type="protein sequence ID" value="KAJ1680419.1"/>
    <property type="molecule type" value="Genomic_DNA"/>
</dbReference>
<gene>
    <name evidence="1" type="ORF">EV182_000074</name>
</gene>
<evidence type="ECO:0000313" key="1">
    <source>
        <dbReference type="EMBL" id="KAJ1680419.1"/>
    </source>
</evidence>
<keyword evidence="2" id="KW-1185">Reference proteome</keyword>
<reference evidence="1" key="1">
    <citation type="submission" date="2022-06" db="EMBL/GenBank/DDBJ databases">
        <title>Phylogenomic reconstructions and comparative analyses of Kickxellomycotina fungi.</title>
        <authorList>
            <person name="Reynolds N.K."/>
            <person name="Stajich J.E."/>
            <person name="Barry K."/>
            <person name="Grigoriev I.V."/>
            <person name="Crous P."/>
            <person name="Smith M.E."/>
        </authorList>
    </citation>
    <scope>NUCLEOTIDE SEQUENCE</scope>
    <source>
        <strain evidence="1">RSA 2271</strain>
    </source>
</reference>